<evidence type="ECO:0000313" key="3">
    <source>
        <dbReference type="Proteomes" id="UP000471120"/>
    </source>
</evidence>
<proteinExistence type="predicted"/>
<organism evidence="2 3">
    <name type="scientific">Rhodococcus rhodnii</name>
    <dbReference type="NCBI Taxonomy" id="38312"/>
    <lineage>
        <taxon>Bacteria</taxon>
        <taxon>Bacillati</taxon>
        <taxon>Actinomycetota</taxon>
        <taxon>Actinomycetes</taxon>
        <taxon>Mycobacteriales</taxon>
        <taxon>Nocardiaceae</taxon>
        <taxon>Rhodococcus</taxon>
    </lineage>
</organism>
<accession>A0A6P2CGV2</accession>
<name>A0A6P2CGV2_9NOCA</name>
<evidence type="ECO:0000313" key="2">
    <source>
        <dbReference type="EMBL" id="TXG91987.1"/>
    </source>
</evidence>
<keyword evidence="1" id="KW-1133">Transmembrane helix</keyword>
<reference evidence="2 3" key="1">
    <citation type="submission" date="2018-07" db="EMBL/GenBank/DDBJ databases">
        <title>Genome sequence of Rhodococcus rhodnii ATCC 35071 from Rhodnius prolixus.</title>
        <authorList>
            <person name="Patel V."/>
            <person name="Vogel K.J."/>
        </authorList>
    </citation>
    <scope>NUCLEOTIDE SEQUENCE [LARGE SCALE GENOMIC DNA]</scope>
    <source>
        <strain evidence="2 3">ATCC 35071</strain>
    </source>
</reference>
<feature type="transmembrane region" description="Helical" evidence="1">
    <location>
        <begin position="27"/>
        <end position="47"/>
    </location>
</feature>
<keyword evidence="1" id="KW-0472">Membrane</keyword>
<comment type="caution">
    <text evidence="2">The sequence shown here is derived from an EMBL/GenBank/DDBJ whole genome shotgun (WGS) entry which is preliminary data.</text>
</comment>
<keyword evidence="1" id="KW-0812">Transmembrane</keyword>
<dbReference type="EMBL" id="QRCM01000001">
    <property type="protein sequence ID" value="TXG91987.1"/>
    <property type="molecule type" value="Genomic_DNA"/>
</dbReference>
<dbReference type="RefSeq" id="WP_010837540.1">
    <property type="nucleotide sequence ID" value="NZ_QRCM01000001.1"/>
</dbReference>
<sequence>MTWNYETGEYENAEQKKKKNPYTSKRYLIFSAICLVIVVGGGLYNLWVRHYVGGLPDRIAAIGEDREPYVRPLLLRSFDEIPEFVPIVQRHSGTDCVSQPLEPGVVDYRCGAATIVQGRDGFALALEGRTYDESGMDWALVCDDAALCDAIAVDLKASPSE</sequence>
<dbReference type="Proteomes" id="UP000471120">
    <property type="component" value="Unassembled WGS sequence"/>
</dbReference>
<gene>
    <name evidence="2" type="ORF">DW322_19665</name>
</gene>
<dbReference type="AlphaFoldDB" id="A0A6P2CGV2"/>
<protein>
    <submittedName>
        <fullName evidence="2">Uncharacterized protein</fullName>
    </submittedName>
</protein>
<evidence type="ECO:0000256" key="1">
    <source>
        <dbReference type="SAM" id="Phobius"/>
    </source>
</evidence>